<proteinExistence type="evidence at transcript level"/>
<reference evidence="1" key="1">
    <citation type="submission" date="2012-05" db="EMBL/GenBank/DDBJ databases">
        <authorList>
            <person name="Krishnakumar V."/>
            <person name="Cheung F."/>
            <person name="Xiao Y."/>
            <person name="Chan A."/>
            <person name="Moskal W.A."/>
            <person name="Town C.D."/>
        </authorList>
    </citation>
    <scope>NUCLEOTIDE SEQUENCE</scope>
</reference>
<name>I3T3U4_MEDTR</name>
<accession>I3T3U4</accession>
<organism evidence="1">
    <name type="scientific">Medicago truncatula</name>
    <name type="common">Barrel medic</name>
    <name type="synonym">Medicago tribuloides</name>
    <dbReference type="NCBI Taxonomy" id="3880"/>
    <lineage>
        <taxon>Eukaryota</taxon>
        <taxon>Viridiplantae</taxon>
        <taxon>Streptophyta</taxon>
        <taxon>Embryophyta</taxon>
        <taxon>Tracheophyta</taxon>
        <taxon>Spermatophyta</taxon>
        <taxon>Magnoliopsida</taxon>
        <taxon>eudicotyledons</taxon>
        <taxon>Gunneridae</taxon>
        <taxon>Pentapetalae</taxon>
        <taxon>rosids</taxon>
        <taxon>fabids</taxon>
        <taxon>Fabales</taxon>
        <taxon>Fabaceae</taxon>
        <taxon>Papilionoideae</taxon>
        <taxon>50 kb inversion clade</taxon>
        <taxon>NPAAA clade</taxon>
        <taxon>Hologalegina</taxon>
        <taxon>IRL clade</taxon>
        <taxon>Trifolieae</taxon>
        <taxon>Medicago</taxon>
    </lineage>
</organism>
<protein>
    <submittedName>
        <fullName evidence="1">Uncharacterized protein</fullName>
    </submittedName>
</protein>
<dbReference type="EMBL" id="BT147392">
    <property type="protein sequence ID" value="AFK47186.1"/>
    <property type="molecule type" value="mRNA"/>
</dbReference>
<sequence>MDSKCTHNHSCDWFWSAVFGMGYCTTWMDCWTINDASFLVCYLLHLHSSFCLLSYR</sequence>
<dbReference type="AlphaFoldDB" id="I3T3U4"/>
<evidence type="ECO:0000313" key="1">
    <source>
        <dbReference type="EMBL" id="AFK47186.1"/>
    </source>
</evidence>